<reference evidence="1 2" key="1">
    <citation type="journal article" date="2024" name="G3 (Bethesda)">
        <title>Genome assembly of Hibiscus sabdariffa L. provides insights into metabolisms of medicinal natural products.</title>
        <authorList>
            <person name="Kim T."/>
        </authorList>
    </citation>
    <scope>NUCLEOTIDE SEQUENCE [LARGE SCALE GENOMIC DNA]</scope>
    <source>
        <strain evidence="1">TK-2024</strain>
        <tissue evidence="1">Old leaves</tissue>
    </source>
</reference>
<dbReference type="InterPro" id="IPR032675">
    <property type="entry name" value="LRR_dom_sf"/>
</dbReference>
<evidence type="ECO:0008006" key="3">
    <source>
        <dbReference type="Google" id="ProtNLM"/>
    </source>
</evidence>
<accession>A0ABR2G7N7</accession>
<comment type="caution">
    <text evidence="1">The sequence shown here is derived from an EMBL/GenBank/DDBJ whole genome shotgun (WGS) entry which is preliminary data.</text>
</comment>
<gene>
    <name evidence="1" type="ORF">V6N12_065075</name>
</gene>
<protein>
    <recommendedName>
        <fullName evidence="3">F-box/LRR-repeat protein</fullName>
    </recommendedName>
</protein>
<dbReference type="Gene3D" id="3.80.10.10">
    <property type="entry name" value="Ribonuclease Inhibitor"/>
    <property type="match status" value="1"/>
</dbReference>
<dbReference type="EMBL" id="JBBPBM010000002">
    <property type="protein sequence ID" value="KAK8596592.1"/>
    <property type="molecule type" value="Genomic_DNA"/>
</dbReference>
<evidence type="ECO:0000313" key="2">
    <source>
        <dbReference type="Proteomes" id="UP001472677"/>
    </source>
</evidence>
<dbReference type="SUPFAM" id="SSF52047">
    <property type="entry name" value="RNI-like"/>
    <property type="match status" value="1"/>
</dbReference>
<dbReference type="Proteomes" id="UP001472677">
    <property type="component" value="Unassembled WGS sequence"/>
</dbReference>
<organism evidence="1 2">
    <name type="scientific">Hibiscus sabdariffa</name>
    <name type="common">roselle</name>
    <dbReference type="NCBI Taxonomy" id="183260"/>
    <lineage>
        <taxon>Eukaryota</taxon>
        <taxon>Viridiplantae</taxon>
        <taxon>Streptophyta</taxon>
        <taxon>Embryophyta</taxon>
        <taxon>Tracheophyta</taxon>
        <taxon>Spermatophyta</taxon>
        <taxon>Magnoliopsida</taxon>
        <taxon>eudicotyledons</taxon>
        <taxon>Gunneridae</taxon>
        <taxon>Pentapetalae</taxon>
        <taxon>rosids</taxon>
        <taxon>malvids</taxon>
        <taxon>Malvales</taxon>
        <taxon>Malvaceae</taxon>
        <taxon>Malvoideae</taxon>
        <taxon>Hibiscus</taxon>
    </lineage>
</organism>
<proteinExistence type="predicted"/>
<sequence length="137" mass="16130">MISRSSKLKKLRLWDVAFDDEDEVVDLETIAVCFPQLKHLALSYELKDDIMHYCLQGYSNLENVMVLELGWTVINDLFSNWVEELLKRCPNLRKMIIFGSVSGAKSHEECQILANFTLSIVKWMRKYMNVEVQFEYE</sequence>
<name>A0ABR2G7N7_9ROSI</name>
<keyword evidence="2" id="KW-1185">Reference proteome</keyword>
<evidence type="ECO:0000313" key="1">
    <source>
        <dbReference type="EMBL" id="KAK8596592.1"/>
    </source>
</evidence>